<dbReference type="PANTHER" id="PTHR30590:SF3">
    <property type="entry name" value="HYPOTHETICAL MEMBRANE SPANNING PROTEIN"/>
    <property type="match status" value="1"/>
</dbReference>
<dbReference type="Proteomes" id="UP000838749">
    <property type="component" value="Unassembled WGS sequence"/>
</dbReference>
<feature type="transmembrane region" description="Helical" evidence="1">
    <location>
        <begin position="87"/>
        <end position="104"/>
    </location>
</feature>
<feature type="transmembrane region" description="Helical" evidence="1">
    <location>
        <begin position="12"/>
        <end position="31"/>
    </location>
</feature>
<accession>A0ABM9B865</accession>
<dbReference type="Pfam" id="PF04235">
    <property type="entry name" value="DUF418"/>
    <property type="match status" value="1"/>
</dbReference>
<keyword evidence="1" id="KW-0472">Membrane</keyword>
<feature type="transmembrane region" description="Helical" evidence="1">
    <location>
        <begin position="56"/>
        <end position="75"/>
    </location>
</feature>
<keyword evidence="1" id="KW-1133">Transmembrane helix</keyword>
<gene>
    <name evidence="3" type="ORF">PAECIP111894_00702</name>
</gene>
<evidence type="ECO:0000256" key="1">
    <source>
        <dbReference type="SAM" id="Phobius"/>
    </source>
</evidence>
<evidence type="ECO:0000259" key="2">
    <source>
        <dbReference type="Pfam" id="PF04235"/>
    </source>
</evidence>
<keyword evidence="4" id="KW-1185">Reference proteome</keyword>
<organism evidence="3 4">
    <name type="scientific">Paenibacillus pseudetheri</name>
    <dbReference type="NCBI Taxonomy" id="2897682"/>
    <lineage>
        <taxon>Bacteria</taxon>
        <taxon>Bacillati</taxon>
        <taxon>Bacillota</taxon>
        <taxon>Bacilli</taxon>
        <taxon>Bacillales</taxon>
        <taxon>Paenibacillaceae</taxon>
        <taxon>Paenibacillus</taxon>
    </lineage>
</organism>
<feature type="domain" description="DUF418" evidence="2">
    <location>
        <begin position="166"/>
        <end position="313"/>
    </location>
</feature>
<feature type="transmembrane region" description="Helical" evidence="1">
    <location>
        <begin position="207"/>
        <end position="227"/>
    </location>
</feature>
<evidence type="ECO:0000313" key="4">
    <source>
        <dbReference type="Proteomes" id="UP000838749"/>
    </source>
</evidence>
<dbReference type="PANTHER" id="PTHR30590">
    <property type="entry name" value="INNER MEMBRANE PROTEIN"/>
    <property type="match status" value="1"/>
</dbReference>
<dbReference type="EMBL" id="CAKMAB010000003">
    <property type="protein sequence ID" value="CAH1054557.1"/>
    <property type="molecule type" value="Genomic_DNA"/>
</dbReference>
<sequence length="321" mass="35993">MKNRMKRIVTLDVLRGFALMGIIFINIRQMVFGTMEFNSLDLQIIRFLDVAVDHRFFVIFSFLFGVGFQLFLSGAEAKGESKPRLLFLRRLFILFLIGLVHHYFQPGETLLIYAVIGLILLPFHKVKSSFVLAAGIVVTLAGLYLGPIVVTFGMFLLGHWSGLIGLFQSPSRYKRGLRITQAVSLLLIIPMYFAQQNIMNSTGALDVALAVGGLPVSILYVTTLTLLMRHGVVQKLLAPLASLGRMALTNYLMQTVIILTLSNLLDWPGTVHVSTQMIAAAAILLLQIIFSTLILKRFRMGPAEYLWRLGTYGRKRMVKQQ</sequence>
<dbReference type="InterPro" id="IPR007349">
    <property type="entry name" value="DUF418"/>
</dbReference>
<feature type="transmembrane region" description="Helical" evidence="1">
    <location>
        <begin position="130"/>
        <end position="157"/>
    </location>
</feature>
<dbReference type="InterPro" id="IPR052529">
    <property type="entry name" value="Bact_Transport_Assoc"/>
</dbReference>
<feature type="transmembrane region" description="Helical" evidence="1">
    <location>
        <begin position="277"/>
        <end position="295"/>
    </location>
</feature>
<comment type="caution">
    <text evidence="3">The sequence shown here is derived from an EMBL/GenBank/DDBJ whole genome shotgun (WGS) entry which is preliminary data.</text>
</comment>
<keyword evidence="1" id="KW-0812">Transmembrane</keyword>
<protein>
    <recommendedName>
        <fullName evidence="2">DUF418 domain-containing protein</fullName>
    </recommendedName>
</protein>
<proteinExistence type="predicted"/>
<dbReference type="RefSeq" id="WP_234531308.1">
    <property type="nucleotide sequence ID" value="NZ_CAKMAB010000003.1"/>
</dbReference>
<name>A0ABM9B865_9BACL</name>
<reference evidence="3" key="1">
    <citation type="submission" date="2021-12" db="EMBL/GenBank/DDBJ databases">
        <authorList>
            <person name="Criscuolo A."/>
        </authorList>
    </citation>
    <scope>NUCLEOTIDE SEQUENCE</scope>
    <source>
        <strain evidence="3">CIP111894</strain>
    </source>
</reference>
<evidence type="ECO:0000313" key="3">
    <source>
        <dbReference type="EMBL" id="CAH1054557.1"/>
    </source>
</evidence>